<dbReference type="EMBL" id="GL379927">
    <property type="protein sequence ID" value="EGT35882.1"/>
    <property type="molecule type" value="Genomic_DNA"/>
</dbReference>
<evidence type="ECO:0000313" key="4">
    <source>
        <dbReference type="Proteomes" id="UP000008068"/>
    </source>
</evidence>
<dbReference type="eggNOG" id="ENOG502TKIU">
    <property type="taxonomic scope" value="Eukaryota"/>
</dbReference>
<sequence length="550" mass="64886">MSKIEGKQFFPHYPNVFKLEMTPSKPVITSDDPMTVTLKNMATEKLEVVVEIESYLFEIVDSKLFYWPKTQVFRAMAPGETMSFQIGVMRETPKDELKVESYCLKKMKTPEGFFRIMHKPAKRKRGHEWNMIYGSKVFLISDNIHREHGWLEMEMSYEGETEVIKKRKEQFNAVKKQIEEDEKKQEEKEKKRETRMAEIRRLEAEREKEKKKCSISFQPQGCYENEYVRYKKSEGLLKISHQPTDKKGDTDQDWGFTEDEGDIDFEAKGYRVVRVYENKSVEHGYFEMKMSYGGETEMIKKRKERFNAIKKQIKEDRKKEIEEGKNPNLAKSHYPNRDPHASRTQSIWAGFRELSFILMTPAKPVITSDVPMTVTLKNMATERQEVVVEIDSYLFEIIDRRAREWLTTQVYHVMAPGETLSFQIGVMKETPKGYDDQVYVRSEKSPEGLLKISHRTTDKKGDTDTDWGFSEDENSFYFVCKGWRVVSVNNGHGYFEMKMSYVGETEVIKKRKEQFNAVKKQIEEDEKKKKEKERLEAEKKKKKKKCCSIL</sequence>
<feature type="region of interest" description="Disordered" evidence="2">
    <location>
        <begin position="523"/>
        <end position="550"/>
    </location>
</feature>
<dbReference type="OrthoDB" id="5907616at2759"/>
<evidence type="ECO:0000313" key="3">
    <source>
        <dbReference type="EMBL" id="EGT35882.1"/>
    </source>
</evidence>
<proteinExistence type="predicted"/>
<dbReference type="AlphaFoldDB" id="G0NQQ6"/>
<dbReference type="InParanoid" id="G0NQQ6"/>
<feature type="region of interest" description="Disordered" evidence="2">
    <location>
        <begin position="317"/>
        <end position="341"/>
    </location>
</feature>
<organism evidence="4">
    <name type="scientific">Caenorhabditis brenneri</name>
    <name type="common">Nematode worm</name>
    <dbReference type="NCBI Taxonomy" id="135651"/>
    <lineage>
        <taxon>Eukaryota</taxon>
        <taxon>Metazoa</taxon>
        <taxon>Ecdysozoa</taxon>
        <taxon>Nematoda</taxon>
        <taxon>Chromadorea</taxon>
        <taxon>Rhabditida</taxon>
        <taxon>Rhabditina</taxon>
        <taxon>Rhabditomorpha</taxon>
        <taxon>Rhabditoidea</taxon>
        <taxon>Rhabditidae</taxon>
        <taxon>Peloderinae</taxon>
        <taxon>Caenorhabditis</taxon>
    </lineage>
</organism>
<keyword evidence="1" id="KW-0175">Coiled coil</keyword>
<keyword evidence="4" id="KW-1185">Reference proteome</keyword>
<name>G0NQQ6_CAEBE</name>
<feature type="coiled-coil region" evidence="1">
    <location>
        <begin position="164"/>
        <end position="212"/>
    </location>
</feature>
<gene>
    <name evidence="3" type="ORF">CAEBREN_10043</name>
</gene>
<feature type="compositionally biased region" description="Basic residues" evidence="2">
    <location>
        <begin position="540"/>
        <end position="550"/>
    </location>
</feature>
<dbReference type="Proteomes" id="UP000008068">
    <property type="component" value="Unassembled WGS sequence"/>
</dbReference>
<reference evidence="4" key="1">
    <citation type="submission" date="2011-07" db="EMBL/GenBank/DDBJ databases">
        <authorList>
            <consortium name="Caenorhabditis brenneri Sequencing and Analysis Consortium"/>
            <person name="Wilson R.K."/>
        </authorList>
    </citation>
    <scope>NUCLEOTIDE SEQUENCE [LARGE SCALE GENOMIC DNA]</scope>
    <source>
        <strain evidence="4">PB2801</strain>
    </source>
</reference>
<accession>G0NQQ6</accession>
<evidence type="ECO:0000256" key="1">
    <source>
        <dbReference type="SAM" id="Coils"/>
    </source>
</evidence>
<dbReference type="HOGENOM" id="CLU_495430_0_0_1"/>
<feature type="compositionally biased region" description="Basic and acidic residues" evidence="2">
    <location>
        <begin position="523"/>
        <end position="539"/>
    </location>
</feature>
<evidence type="ECO:0000256" key="2">
    <source>
        <dbReference type="SAM" id="MobiDB-lite"/>
    </source>
</evidence>
<protein>
    <submittedName>
        <fullName evidence="3">Uncharacterized protein</fullName>
    </submittedName>
</protein>